<sequence length="111" mass="12043">MVFTFQSGSLAKPKRLAVHQHVNCVLLGAAGGICVPRCGRKGARQHRSLHETVLIGYPQRLLLPGGCRLGVGPEGANPLSKREIPFEGVERIATTDRTSRNCLIFATQKPE</sequence>
<gene>
    <name evidence="1" type="ORF">N0F65_011933</name>
</gene>
<keyword evidence="2" id="KW-1185">Reference proteome</keyword>
<dbReference type="EMBL" id="DAKRPA010000149">
    <property type="protein sequence ID" value="DAZ97018.1"/>
    <property type="molecule type" value="Genomic_DNA"/>
</dbReference>
<accession>A0AAV2YUE4</accession>
<evidence type="ECO:0000313" key="1">
    <source>
        <dbReference type="EMBL" id="DAZ97018.1"/>
    </source>
</evidence>
<name>A0AAV2YUE4_9STRA</name>
<dbReference type="Proteomes" id="UP001146120">
    <property type="component" value="Unassembled WGS sequence"/>
</dbReference>
<evidence type="ECO:0000313" key="2">
    <source>
        <dbReference type="Proteomes" id="UP001146120"/>
    </source>
</evidence>
<reference evidence="1" key="1">
    <citation type="submission" date="2022-11" db="EMBL/GenBank/DDBJ databases">
        <authorList>
            <person name="Morgan W.R."/>
            <person name="Tartar A."/>
        </authorList>
    </citation>
    <scope>NUCLEOTIDE SEQUENCE</scope>
    <source>
        <strain evidence="1">ARSEF 373</strain>
    </source>
</reference>
<reference evidence="1" key="2">
    <citation type="journal article" date="2023" name="Microbiol Resour">
        <title>Decontamination and Annotation of the Draft Genome Sequence of the Oomycete Lagenidium giganteum ARSEF 373.</title>
        <authorList>
            <person name="Morgan W.R."/>
            <person name="Tartar A."/>
        </authorList>
    </citation>
    <scope>NUCLEOTIDE SEQUENCE</scope>
    <source>
        <strain evidence="1">ARSEF 373</strain>
    </source>
</reference>
<proteinExistence type="predicted"/>
<comment type="caution">
    <text evidence="1">The sequence shown here is derived from an EMBL/GenBank/DDBJ whole genome shotgun (WGS) entry which is preliminary data.</text>
</comment>
<organism evidence="1 2">
    <name type="scientific">Lagenidium giganteum</name>
    <dbReference type="NCBI Taxonomy" id="4803"/>
    <lineage>
        <taxon>Eukaryota</taxon>
        <taxon>Sar</taxon>
        <taxon>Stramenopiles</taxon>
        <taxon>Oomycota</taxon>
        <taxon>Peronosporomycetes</taxon>
        <taxon>Pythiales</taxon>
        <taxon>Pythiaceae</taxon>
    </lineage>
</organism>
<protein>
    <submittedName>
        <fullName evidence="1">Uncharacterized protein</fullName>
    </submittedName>
</protein>
<dbReference type="AlphaFoldDB" id="A0AAV2YUE4"/>